<keyword evidence="4" id="KW-0812">Transmembrane</keyword>
<protein>
    <recommendedName>
        <fullName evidence="5">HTH araC/xylS-type domain-containing protein</fullName>
    </recommendedName>
</protein>
<feature type="domain" description="HTH araC/xylS-type" evidence="5">
    <location>
        <begin position="132"/>
        <end position="230"/>
    </location>
</feature>
<dbReference type="InterPro" id="IPR009057">
    <property type="entry name" value="Homeodomain-like_sf"/>
</dbReference>
<dbReference type="Pfam" id="PF12833">
    <property type="entry name" value="HTH_18"/>
    <property type="match status" value="1"/>
</dbReference>
<reference evidence="6 7" key="1">
    <citation type="submission" date="2021-12" db="EMBL/GenBank/DDBJ databases">
        <title>Genome sequencing of bacteria with rrn-lacking chromosome and rrn-plasmid.</title>
        <authorList>
            <person name="Anda M."/>
            <person name="Iwasaki W."/>
        </authorList>
    </citation>
    <scope>NUCLEOTIDE SEQUENCE [LARGE SCALE GENOMIC DNA]</scope>
    <source>
        <strain evidence="6 7">NBRC 15940</strain>
    </source>
</reference>
<feature type="transmembrane region" description="Helical" evidence="4">
    <location>
        <begin position="63"/>
        <end position="85"/>
    </location>
</feature>
<evidence type="ECO:0000256" key="2">
    <source>
        <dbReference type="ARBA" id="ARBA00023125"/>
    </source>
</evidence>
<organism evidence="6 7">
    <name type="scientific">Persicobacter diffluens</name>
    <dbReference type="NCBI Taxonomy" id="981"/>
    <lineage>
        <taxon>Bacteria</taxon>
        <taxon>Pseudomonadati</taxon>
        <taxon>Bacteroidota</taxon>
        <taxon>Cytophagia</taxon>
        <taxon>Cytophagales</taxon>
        <taxon>Persicobacteraceae</taxon>
        <taxon>Persicobacter</taxon>
    </lineage>
</organism>
<accession>A0AAN4VZS1</accession>
<keyword evidence="2" id="KW-0238">DNA-binding</keyword>
<dbReference type="EMBL" id="BQKE01000002">
    <property type="protein sequence ID" value="GJM62467.1"/>
    <property type="molecule type" value="Genomic_DNA"/>
</dbReference>
<evidence type="ECO:0000256" key="1">
    <source>
        <dbReference type="ARBA" id="ARBA00023015"/>
    </source>
</evidence>
<evidence type="ECO:0000256" key="3">
    <source>
        <dbReference type="ARBA" id="ARBA00023163"/>
    </source>
</evidence>
<gene>
    <name evidence="6" type="ORF">PEDI_30190</name>
</gene>
<dbReference type="PANTHER" id="PTHR43280">
    <property type="entry name" value="ARAC-FAMILY TRANSCRIPTIONAL REGULATOR"/>
    <property type="match status" value="1"/>
</dbReference>
<keyword evidence="7" id="KW-1185">Reference proteome</keyword>
<keyword evidence="4" id="KW-0472">Membrane</keyword>
<dbReference type="SMART" id="SM00342">
    <property type="entry name" value="HTH_ARAC"/>
    <property type="match status" value="1"/>
</dbReference>
<comment type="caution">
    <text evidence="6">The sequence shown here is derived from an EMBL/GenBank/DDBJ whole genome shotgun (WGS) entry which is preliminary data.</text>
</comment>
<name>A0AAN4VZS1_9BACT</name>
<evidence type="ECO:0000313" key="6">
    <source>
        <dbReference type="EMBL" id="GJM62467.1"/>
    </source>
</evidence>
<dbReference type="SUPFAM" id="SSF46689">
    <property type="entry name" value="Homeodomain-like"/>
    <property type="match status" value="1"/>
</dbReference>
<keyword evidence="3" id="KW-0804">Transcription</keyword>
<dbReference type="AlphaFoldDB" id="A0AAN4VZS1"/>
<evidence type="ECO:0000313" key="7">
    <source>
        <dbReference type="Proteomes" id="UP001310022"/>
    </source>
</evidence>
<evidence type="ECO:0000256" key="4">
    <source>
        <dbReference type="SAM" id="Phobius"/>
    </source>
</evidence>
<evidence type="ECO:0000259" key="5">
    <source>
        <dbReference type="PROSITE" id="PS01124"/>
    </source>
</evidence>
<keyword evidence="4" id="KW-1133">Transmembrane helix</keyword>
<dbReference type="GO" id="GO:0043565">
    <property type="term" value="F:sequence-specific DNA binding"/>
    <property type="evidence" value="ECO:0007669"/>
    <property type="project" value="InterPro"/>
</dbReference>
<dbReference type="Proteomes" id="UP001310022">
    <property type="component" value="Unassembled WGS sequence"/>
</dbReference>
<dbReference type="Gene3D" id="1.10.10.60">
    <property type="entry name" value="Homeodomain-like"/>
    <property type="match status" value="1"/>
</dbReference>
<dbReference type="PROSITE" id="PS00041">
    <property type="entry name" value="HTH_ARAC_FAMILY_1"/>
    <property type="match status" value="1"/>
</dbReference>
<dbReference type="PRINTS" id="PR00032">
    <property type="entry name" value="HTHARAC"/>
</dbReference>
<dbReference type="PROSITE" id="PS01124">
    <property type="entry name" value="HTH_ARAC_FAMILY_2"/>
    <property type="match status" value="1"/>
</dbReference>
<dbReference type="InterPro" id="IPR018062">
    <property type="entry name" value="HTH_AraC-typ_CS"/>
</dbReference>
<sequence length="230" mass="26335">MKMLIILFFILCFRFDLYHSFDKVEISNLASTVSEVLCHPEAVEIQNDDLFRVSFTDWEYGDVFIIVFAALLYVFLKHIISFFGCHSFKICKCPLSPDVEKLEGFKVNRCGPAEAMNSVKVKELKRKDEFLIQVEKIIVANISNPNFGVNDITKDMGISRSVFYRRIKKHTDRSVVEIIHGIRLEKAAILLKTTGMQVADIASHTGFNDTSYFIKLFKSHFGTTPGEYRG</sequence>
<keyword evidence="1" id="KW-0805">Transcription regulation</keyword>
<dbReference type="InterPro" id="IPR020449">
    <property type="entry name" value="Tscrpt_reg_AraC-type_HTH"/>
</dbReference>
<dbReference type="PANTHER" id="PTHR43280:SF2">
    <property type="entry name" value="HTH-TYPE TRANSCRIPTIONAL REGULATOR EXSA"/>
    <property type="match status" value="1"/>
</dbReference>
<dbReference type="GO" id="GO:0003700">
    <property type="term" value="F:DNA-binding transcription factor activity"/>
    <property type="evidence" value="ECO:0007669"/>
    <property type="project" value="InterPro"/>
</dbReference>
<dbReference type="InterPro" id="IPR018060">
    <property type="entry name" value="HTH_AraC"/>
</dbReference>
<proteinExistence type="predicted"/>